<dbReference type="InterPro" id="IPR050765">
    <property type="entry name" value="Riboflavin_Biosynth_HTPR"/>
</dbReference>
<evidence type="ECO:0000256" key="7">
    <source>
        <dbReference type="ARBA" id="ARBA00013173"/>
    </source>
</evidence>
<dbReference type="SUPFAM" id="SSF53927">
    <property type="entry name" value="Cytidine deaminase-like"/>
    <property type="match status" value="1"/>
</dbReference>
<feature type="binding site" evidence="12">
    <location>
        <position position="166"/>
    </location>
    <ligand>
        <name>NADP(+)</name>
        <dbReference type="ChEBI" id="CHEBI:58349"/>
    </ligand>
</feature>
<dbReference type="GO" id="GO:0008835">
    <property type="term" value="F:diaminohydroxyphosphoribosylaminopyrimidine deaminase activity"/>
    <property type="evidence" value="ECO:0007669"/>
    <property type="project" value="UniProtKB-EC"/>
</dbReference>
<feature type="binding site" evidence="12">
    <location>
        <position position="237"/>
    </location>
    <ligand>
        <name>substrate</name>
    </ligand>
</feature>
<comment type="pathway">
    <text evidence="3">Cofactor biosynthesis; riboflavin biosynthesis; 5-amino-6-(D-ribitylamino)uracil from GTP: step 3/4.</text>
</comment>
<comment type="similarity">
    <text evidence="5">In the C-terminal section; belongs to the HTP reductase family.</text>
</comment>
<comment type="pathway">
    <text evidence="2">Cofactor biosynthesis; riboflavin biosynthesis; 5-amino-6-(D-ribitylamino)uracil from GTP: step 2/4.</text>
</comment>
<dbReference type="SUPFAM" id="SSF53597">
    <property type="entry name" value="Dihydrofolate reductase-like"/>
    <property type="match status" value="1"/>
</dbReference>
<evidence type="ECO:0000256" key="1">
    <source>
        <dbReference type="ARBA" id="ARBA00002151"/>
    </source>
</evidence>
<evidence type="ECO:0000259" key="14">
    <source>
        <dbReference type="PROSITE" id="PS51747"/>
    </source>
</evidence>
<reference evidence="15" key="1">
    <citation type="submission" date="2020-10" db="EMBL/GenBank/DDBJ databases">
        <authorList>
            <person name="Gilroy R."/>
        </authorList>
    </citation>
    <scope>NUCLEOTIDE SEQUENCE</scope>
    <source>
        <strain evidence="15">B3-4054</strain>
    </source>
</reference>
<dbReference type="EC" id="1.1.1.193" evidence="7"/>
<feature type="binding site" evidence="12">
    <location>
        <position position="134"/>
    </location>
    <ligand>
        <name>NADP(+)</name>
        <dbReference type="ChEBI" id="CHEBI:58349"/>
    </ligand>
</feature>
<evidence type="ECO:0000256" key="10">
    <source>
        <dbReference type="ARBA" id="ARBA00023002"/>
    </source>
</evidence>
<dbReference type="NCBIfam" id="TIGR00227">
    <property type="entry name" value="ribD_Cterm"/>
    <property type="match status" value="1"/>
</dbReference>
<dbReference type="InterPro" id="IPR004794">
    <property type="entry name" value="Eubact_RibD"/>
</dbReference>
<keyword evidence="9 12" id="KW-0521">NADP</keyword>
<dbReference type="EMBL" id="JADIMS010000021">
    <property type="protein sequence ID" value="MBO8449727.1"/>
    <property type="molecule type" value="Genomic_DNA"/>
</dbReference>
<dbReference type="PANTHER" id="PTHR38011:SF7">
    <property type="entry name" value="2,5-DIAMINO-6-RIBOSYLAMINO-4(3H)-PYRIMIDINONE 5'-PHOSPHATE REDUCTASE"/>
    <property type="match status" value="1"/>
</dbReference>
<name>A0A9D9EKX0_9SPIR</name>
<dbReference type="AlphaFoldDB" id="A0A9D9EKX0"/>
<dbReference type="PROSITE" id="PS51747">
    <property type="entry name" value="CYT_DCMP_DEAMINASES_2"/>
    <property type="match status" value="1"/>
</dbReference>
<keyword evidence="13" id="KW-0479">Metal-binding</keyword>
<keyword evidence="10 15" id="KW-0560">Oxidoreductase</keyword>
<evidence type="ECO:0000256" key="6">
    <source>
        <dbReference type="ARBA" id="ARBA00012766"/>
    </source>
</evidence>
<comment type="similarity">
    <text evidence="4">In the N-terminal section; belongs to the cytidine and deoxycytidylate deaminase family.</text>
</comment>
<dbReference type="PANTHER" id="PTHR38011">
    <property type="entry name" value="DIHYDROFOLATE REDUCTASE FAMILY PROTEIN (AFU_ORTHOLOGUE AFUA_8G06820)"/>
    <property type="match status" value="1"/>
</dbReference>
<accession>A0A9D9EKX0</accession>
<feature type="binding site" evidence="12">
    <location>
        <position position="138"/>
    </location>
    <ligand>
        <name>substrate</name>
    </ligand>
</feature>
<dbReference type="Proteomes" id="UP000823616">
    <property type="component" value="Unassembled WGS sequence"/>
</dbReference>
<keyword evidence="15" id="KW-0378">Hydrolase</keyword>
<dbReference type="EC" id="3.5.4.26" evidence="6"/>
<dbReference type="Gene3D" id="3.40.140.10">
    <property type="entry name" value="Cytidine Deaminase, domain 2"/>
    <property type="match status" value="1"/>
</dbReference>
<evidence type="ECO:0000256" key="12">
    <source>
        <dbReference type="PIRSR" id="PIRSR006769-2"/>
    </source>
</evidence>
<comment type="function">
    <text evidence="1">Converts 2,5-diamino-6-(ribosylamino)-4(3h)-pyrimidinone 5'-phosphate into 5-amino-6-(ribosylamino)-2,4(1h,3h)-pyrimidinedione 5'-phosphate.</text>
</comment>
<dbReference type="Gene3D" id="3.40.430.10">
    <property type="entry name" value="Dihydrofolate Reductase, subunit A"/>
    <property type="match status" value="1"/>
</dbReference>
<feature type="binding site" evidence="12">
    <location>
        <position position="130"/>
    </location>
    <ligand>
        <name>NADP(+)</name>
        <dbReference type="ChEBI" id="CHEBI:58349"/>
    </ligand>
</feature>
<dbReference type="InterPro" id="IPR011549">
    <property type="entry name" value="RibD_C"/>
</dbReference>
<organism evidence="15 16">
    <name type="scientific">Candidatus Avitreponema avistercoris</name>
    <dbReference type="NCBI Taxonomy" id="2840705"/>
    <lineage>
        <taxon>Bacteria</taxon>
        <taxon>Pseudomonadati</taxon>
        <taxon>Spirochaetota</taxon>
        <taxon>Spirochaetia</taxon>
        <taxon>Spirochaetales</taxon>
        <taxon>Candidatus Avitreponema</taxon>
    </lineage>
</organism>
<keyword evidence="11" id="KW-0511">Multifunctional enzyme</keyword>
<feature type="binding site" evidence="12">
    <location>
        <begin position="239"/>
        <end position="245"/>
    </location>
    <ligand>
        <name>NADP(+)</name>
        <dbReference type="ChEBI" id="CHEBI:58349"/>
    </ligand>
</feature>
<dbReference type="GO" id="GO:0009231">
    <property type="term" value="P:riboflavin biosynthetic process"/>
    <property type="evidence" value="ECO:0007669"/>
    <property type="project" value="InterPro"/>
</dbReference>
<dbReference type="InterPro" id="IPR016193">
    <property type="entry name" value="Cytidine_deaminase-like"/>
</dbReference>
<dbReference type="GO" id="GO:0008703">
    <property type="term" value="F:5-amino-6-(5-phosphoribosylamino)uracil reductase activity"/>
    <property type="evidence" value="ECO:0007669"/>
    <property type="project" value="UniProtKB-EC"/>
</dbReference>
<feature type="non-terminal residue" evidence="15">
    <location>
        <position position="1"/>
    </location>
</feature>
<feature type="binding site" evidence="12">
    <location>
        <position position="118"/>
    </location>
    <ligand>
        <name>substrate</name>
    </ligand>
</feature>
<evidence type="ECO:0000256" key="13">
    <source>
        <dbReference type="PIRSR" id="PIRSR006769-3"/>
    </source>
</evidence>
<evidence type="ECO:0000313" key="15">
    <source>
        <dbReference type="EMBL" id="MBO8449727.1"/>
    </source>
</evidence>
<dbReference type="GO" id="GO:0050661">
    <property type="term" value="F:NADP binding"/>
    <property type="evidence" value="ECO:0007669"/>
    <property type="project" value="InterPro"/>
</dbReference>
<dbReference type="InterPro" id="IPR002125">
    <property type="entry name" value="CMP_dCMP_dom"/>
</dbReference>
<evidence type="ECO:0000256" key="3">
    <source>
        <dbReference type="ARBA" id="ARBA00004910"/>
    </source>
</evidence>
<protein>
    <recommendedName>
        <fullName evidence="8">Riboflavin biosynthesis protein RibD</fullName>
        <ecNumber evidence="7">1.1.1.193</ecNumber>
        <ecNumber evidence="6">3.5.4.26</ecNumber>
    </recommendedName>
</protein>
<dbReference type="PIRSF" id="PIRSF006769">
    <property type="entry name" value="RibD"/>
    <property type="match status" value="1"/>
</dbReference>
<feature type="binding site" evidence="13">
    <location>
        <position position="9"/>
    </location>
    <ligand>
        <name>Zn(2+)</name>
        <dbReference type="ChEBI" id="CHEBI:29105"/>
        <note>catalytic</note>
    </ligand>
</feature>
<dbReference type="NCBIfam" id="TIGR00326">
    <property type="entry name" value="eubact_ribD"/>
    <property type="match status" value="1"/>
</dbReference>
<comment type="cofactor">
    <cofactor evidence="13">
        <name>Zn(2+)</name>
        <dbReference type="ChEBI" id="CHEBI:29105"/>
    </cofactor>
    <text evidence="13">Binds 1 zinc ion.</text>
</comment>
<evidence type="ECO:0000256" key="5">
    <source>
        <dbReference type="ARBA" id="ARBA00007417"/>
    </source>
</evidence>
<reference evidence="15" key="2">
    <citation type="journal article" date="2021" name="PeerJ">
        <title>Extensive microbial diversity within the chicken gut microbiome revealed by metagenomics and culture.</title>
        <authorList>
            <person name="Gilroy R."/>
            <person name="Ravi A."/>
            <person name="Getino M."/>
            <person name="Pursley I."/>
            <person name="Horton D.L."/>
            <person name="Alikhan N.F."/>
            <person name="Baker D."/>
            <person name="Gharbi K."/>
            <person name="Hall N."/>
            <person name="Watson M."/>
            <person name="Adriaenssens E.M."/>
            <person name="Foster-Nyarko E."/>
            <person name="Jarju S."/>
            <person name="Secka A."/>
            <person name="Antonio M."/>
            <person name="Oren A."/>
            <person name="Chaudhuri R.R."/>
            <person name="La Ragione R."/>
            <person name="Hildebrand F."/>
            <person name="Pallen M.J."/>
        </authorList>
    </citation>
    <scope>NUCLEOTIDE SEQUENCE</scope>
    <source>
        <strain evidence="15">B3-4054</strain>
    </source>
</reference>
<feature type="binding site" evidence="12">
    <location>
        <position position="88"/>
    </location>
    <ligand>
        <name>NADP(+)</name>
        <dbReference type="ChEBI" id="CHEBI:58349"/>
    </ligand>
</feature>
<dbReference type="InterPro" id="IPR024072">
    <property type="entry name" value="DHFR-like_dom_sf"/>
</dbReference>
<evidence type="ECO:0000256" key="9">
    <source>
        <dbReference type="ARBA" id="ARBA00022857"/>
    </source>
</evidence>
<dbReference type="GO" id="GO:0046872">
    <property type="term" value="F:metal ion binding"/>
    <property type="evidence" value="ECO:0007669"/>
    <property type="project" value="UniProtKB-KW"/>
</dbReference>
<keyword evidence="13" id="KW-0862">Zinc</keyword>
<proteinExistence type="inferred from homology"/>
<dbReference type="Pfam" id="PF01872">
    <property type="entry name" value="RibD_C"/>
    <property type="match status" value="1"/>
</dbReference>
<comment type="caution">
    <text evidence="15">The sequence shown here is derived from an EMBL/GenBank/DDBJ whole genome shotgun (WGS) entry which is preliminary data.</text>
</comment>
<feature type="binding site" evidence="13">
    <location>
        <position position="18"/>
    </location>
    <ligand>
        <name>Zn(2+)</name>
        <dbReference type="ChEBI" id="CHEBI:29105"/>
        <note>catalytic</note>
    </ligand>
</feature>
<gene>
    <name evidence="15" type="primary">ribD</name>
    <name evidence="15" type="ORF">IAA96_01320</name>
</gene>
<evidence type="ECO:0000313" key="16">
    <source>
        <dbReference type="Proteomes" id="UP000823616"/>
    </source>
</evidence>
<evidence type="ECO:0000256" key="8">
    <source>
        <dbReference type="ARBA" id="ARBA00019930"/>
    </source>
</evidence>
<feature type="domain" description="CMP/dCMP-type deaminase" evidence="14">
    <location>
        <begin position="1"/>
        <end position="56"/>
    </location>
</feature>
<dbReference type="InterPro" id="IPR002734">
    <property type="entry name" value="RibDG_C"/>
</dbReference>
<evidence type="ECO:0000256" key="2">
    <source>
        <dbReference type="ARBA" id="ARBA00004882"/>
    </source>
</evidence>
<evidence type="ECO:0000256" key="11">
    <source>
        <dbReference type="ARBA" id="ARBA00023268"/>
    </source>
</evidence>
<sequence>TVYVTLEPCCHYGKTPPCTDALIENRVARVVFGSADPNPLVRGKSAGILQAAGIQTEGGVLQNECDKLNEAFFFFITRRRPFIILKYAMTADGKTATATGKSRWITGEKARQRVHFDRHRHAAVLAGVGTVLADNPMLTCRFAKTAGDAYPDTGALSQPVRIVCDTNLRTPLDSALVQSARDVPLILATAVRNPEAAKPYRDKGCGILPLDKTGNGVDLHALSEELGKRNIVSVIVEGGPTIAWSFLQAGLVNKVQVYLAPKIFGGKGKSAVEGSGIDLPSQAFRLSGTEITAYGEDFLLEGEAVPPDARNPD</sequence>
<feature type="binding site" evidence="12">
    <location>
        <position position="104"/>
    </location>
    <ligand>
        <name>NADP(+)</name>
        <dbReference type="ChEBI" id="CHEBI:58349"/>
    </ligand>
</feature>
<feature type="binding site" evidence="12">
    <location>
        <position position="102"/>
    </location>
    <ligand>
        <name>substrate</name>
    </ligand>
</feature>
<evidence type="ECO:0000256" key="4">
    <source>
        <dbReference type="ARBA" id="ARBA00005259"/>
    </source>
</evidence>
<feature type="binding site" evidence="12">
    <location>
        <position position="141"/>
    </location>
    <ligand>
        <name>substrate</name>
    </ligand>
</feature>